<organism evidence="1 2">
    <name type="scientific">Corynebacterium cystitidis DSM 20524</name>
    <dbReference type="NCBI Taxonomy" id="1121357"/>
    <lineage>
        <taxon>Bacteria</taxon>
        <taxon>Bacillati</taxon>
        <taxon>Actinomycetota</taxon>
        <taxon>Actinomycetes</taxon>
        <taxon>Mycobacteriales</taxon>
        <taxon>Corynebacteriaceae</taxon>
        <taxon>Corynebacterium</taxon>
    </lineage>
</organism>
<evidence type="ECO:0000313" key="2">
    <source>
        <dbReference type="Proteomes" id="UP000198929"/>
    </source>
</evidence>
<name>A0A1H9UHD8_9CORY</name>
<protein>
    <submittedName>
        <fullName evidence="1">Uncharacterized protein</fullName>
    </submittedName>
</protein>
<sequence>MTTFSEMFVQARGKPITIGGMTLDSSLEVAPLPHEMSTLSWEFESPWPKGQVGLKFRAIDCSFQYADVDTHDLYVLHGQANQGSVTIANTSDISLVGITNIYRSGTSLDSFEYCNGDQAMRIDETSPGVFAFRANNGSPADRMALADISGTITITPAPKSPAPRLTDMPSIQRYCYIDTTHHSTEDEALIGYATTVTGNTAATSEAIKTLIGRFDGSDHAVVASAEDAVVIEVDISDEDTTEFSMVDEAHLWGLSIVRLFDRKVLTKNLYN</sequence>
<accession>A0A1H9UHD8</accession>
<reference evidence="2" key="1">
    <citation type="submission" date="2016-10" db="EMBL/GenBank/DDBJ databases">
        <authorList>
            <person name="Varghese N."/>
            <person name="Submissions S."/>
        </authorList>
    </citation>
    <scope>NUCLEOTIDE SEQUENCE [LARGE SCALE GENOMIC DNA]</scope>
    <source>
        <strain evidence="2">DSM 20524</strain>
    </source>
</reference>
<dbReference type="AlphaFoldDB" id="A0A1H9UHD8"/>
<gene>
    <name evidence="1" type="ORF">SAMN05661109_01793</name>
</gene>
<proteinExistence type="predicted"/>
<dbReference type="EMBL" id="FOGQ01000008">
    <property type="protein sequence ID" value="SES08759.1"/>
    <property type="molecule type" value="Genomic_DNA"/>
</dbReference>
<evidence type="ECO:0000313" key="1">
    <source>
        <dbReference type="EMBL" id="SES08759.1"/>
    </source>
</evidence>
<dbReference type="Proteomes" id="UP000198929">
    <property type="component" value="Unassembled WGS sequence"/>
</dbReference>
<dbReference type="RefSeq" id="WP_092259321.1">
    <property type="nucleotide sequence ID" value="NZ_CP047199.1"/>
</dbReference>
<keyword evidence="2" id="KW-1185">Reference proteome</keyword>